<dbReference type="Proteomes" id="UP000035514">
    <property type="component" value="Unassembled WGS sequence"/>
</dbReference>
<dbReference type="EMBL" id="JAIQ01000008">
    <property type="protein sequence ID" value="KLE02749.1"/>
    <property type="molecule type" value="Genomic_DNA"/>
</dbReference>
<gene>
    <name evidence="1" type="ORF">AA20_00090</name>
</gene>
<dbReference type="RefSeq" id="WP_046995923.1">
    <property type="nucleotide sequence ID" value="NZ_JAIQ01000008.1"/>
</dbReference>
<dbReference type="AlphaFoldDB" id="A0A0G9K890"/>
<protein>
    <submittedName>
        <fullName evidence="1">Uncharacterized protein</fullName>
    </submittedName>
</protein>
<dbReference type="PATRIC" id="fig|1447256.3.peg.16"/>
<evidence type="ECO:0000313" key="2">
    <source>
        <dbReference type="Proteomes" id="UP000035514"/>
    </source>
</evidence>
<reference evidence="1 2" key="1">
    <citation type="submission" date="2014-01" db="EMBL/GenBank/DDBJ databases">
        <title>Development of a Comparative Genomic Fingerprinting Assay for High Resolution Genotyping of Arcobacter butzleri.</title>
        <authorList>
            <person name="Webb A.L."/>
            <person name="Inglis G.D."/>
            <person name="Kruczkiewicz P."/>
            <person name="Selinger L.B."/>
            <person name="Taboada E.N."/>
        </authorList>
    </citation>
    <scope>NUCLEOTIDE SEQUENCE [LARGE SCALE GENOMIC DNA]</scope>
    <source>
        <strain evidence="1 2">L348</strain>
    </source>
</reference>
<accession>A0A0G9K890</accession>
<organism evidence="1 2">
    <name type="scientific">Aliarcobacter butzleri L348</name>
    <dbReference type="NCBI Taxonomy" id="1447256"/>
    <lineage>
        <taxon>Bacteria</taxon>
        <taxon>Pseudomonadati</taxon>
        <taxon>Campylobacterota</taxon>
        <taxon>Epsilonproteobacteria</taxon>
        <taxon>Campylobacterales</taxon>
        <taxon>Arcobacteraceae</taxon>
        <taxon>Aliarcobacter</taxon>
    </lineage>
</organism>
<comment type="caution">
    <text evidence="1">The sequence shown here is derived from an EMBL/GenBank/DDBJ whole genome shotgun (WGS) entry which is preliminary data.</text>
</comment>
<name>A0A0G9K890_9BACT</name>
<evidence type="ECO:0000313" key="1">
    <source>
        <dbReference type="EMBL" id="KLE02749.1"/>
    </source>
</evidence>
<proteinExistence type="predicted"/>
<sequence>MHFDTKNTTNCDFCNSRMKDNKSFNPILNICSQECLESLFSICNKIKITDKDLKKILLKPKFKTKKLRKKIAKKNNISKKILNFEIESKKHDFNICKKSRKE</sequence>